<accession>A0ABT1S1B4</accession>
<comment type="caution">
    <text evidence="3">The sequence shown here is derived from an EMBL/GenBank/DDBJ whole genome shotgun (WGS) entry which is preliminary data.</text>
</comment>
<name>A0ABT1S1B4_9FIRM</name>
<dbReference type="Pfam" id="PF13286">
    <property type="entry name" value="HD_assoc"/>
    <property type="match status" value="1"/>
</dbReference>
<keyword evidence="1" id="KW-0378">Hydrolase</keyword>
<evidence type="ECO:0000313" key="3">
    <source>
        <dbReference type="EMBL" id="MCQ4840729.1"/>
    </source>
</evidence>
<feature type="domain" description="HD" evidence="2">
    <location>
        <begin position="87"/>
        <end position="232"/>
    </location>
</feature>
<dbReference type="PROSITE" id="PS51831">
    <property type="entry name" value="HD"/>
    <property type="match status" value="1"/>
</dbReference>
<sequence length="408" mass="48341">MALNYNGLSKSLQERIQEDREKHWENPWKFPDSRVMRRYLRASDSPTLWRPAFVRDVEKIMHLPLYNRYADKTQVFSFYENDDITRRALHVQLVSRIARNIGAVLGLNLDLIEAISLGHDIGHTPFGHAGERFLSELLYEHTGRYFSHNVHSVRVLDTLFRRNLSLQTLDGVLCHNGEFEQQEYRPQPLPDFAEFDRRVEDCYTRGEEAVGGLVPSTLEACVVRICDMIAYLGKDRQDARTARIIDGETHFTTKEIGTENAAIINNMTVDILENSYGKNYLLLSPQTYRDLKTAKRENYELIYRNEKVNQAYESSVRPMFRELYEKLLYDLKRGEEGSPVYRHHVNYVQRQLRYYQDYDYLQEEPNQIVTDYIASMTDDYFVALHRFLFPESRYRIEYKSYFEDLKER</sequence>
<keyword evidence="4" id="KW-1185">Reference proteome</keyword>
<evidence type="ECO:0000313" key="4">
    <source>
        <dbReference type="Proteomes" id="UP001524473"/>
    </source>
</evidence>
<dbReference type="Pfam" id="PF01966">
    <property type="entry name" value="HD"/>
    <property type="match status" value="1"/>
</dbReference>
<dbReference type="InterPro" id="IPR006674">
    <property type="entry name" value="HD_domain"/>
</dbReference>
<dbReference type="RefSeq" id="WP_256192030.1">
    <property type="nucleotide sequence ID" value="NZ_CAJKKG010000026.1"/>
</dbReference>
<dbReference type="InterPro" id="IPR003607">
    <property type="entry name" value="HD/PDEase_dom"/>
</dbReference>
<evidence type="ECO:0000256" key="1">
    <source>
        <dbReference type="ARBA" id="ARBA00022801"/>
    </source>
</evidence>
<dbReference type="Gene3D" id="1.10.3210.10">
    <property type="entry name" value="Hypothetical protein af1432"/>
    <property type="match status" value="1"/>
</dbReference>
<organism evidence="3 4">
    <name type="scientific">Neglectibacter timonensis</name>
    <dbReference type="NCBI Taxonomy" id="1776382"/>
    <lineage>
        <taxon>Bacteria</taxon>
        <taxon>Bacillati</taxon>
        <taxon>Bacillota</taxon>
        <taxon>Clostridia</taxon>
        <taxon>Eubacteriales</taxon>
        <taxon>Oscillospiraceae</taxon>
        <taxon>Neglectibacter</taxon>
    </lineage>
</organism>
<dbReference type="InterPro" id="IPR026875">
    <property type="entry name" value="PHydrolase_assoc_dom"/>
</dbReference>
<proteinExistence type="predicted"/>
<dbReference type="SUPFAM" id="SSF109604">
    <property type="entry name" value="HD-domain/PDEase-like"/>
    <property type="match status" value="1"/>
</dbReference>
<dbReference type="Proteomes" id="UP001524473">
    <property type="component" value="Unassembled WGS sequence"/>
</dbReference>
<reference evidence="3 4" key="1">
    <citation type="submission" date="2022-06" db="EMBL/GenBank/DDBJ databases">
        <title>Isolation of gut microbiota from human fecal samples.</title>
        <authorList>
            <person name="Pamer E.G."/>
            <person name="Barat B."/>
            <person name="Waligurski E."/>
            <person name="Medina S."/>
            <person name="Paddock L."/>
            <person name="Mostad J."/>
        </authorList>
    </citation>
    <scope>NUCLEOTIDE SEQUENCE [LARGE SCALE GENOMIC DNA]</scope>
    <source>
        <strain evidence="3 4">DFI.9.73</strain>
    </source>
</reference>
<gene>
    <name evidence="3" type="ORF">NE695_12495</name>
</gene>
<dbReference type="EMBL" id="JANFZH010000029">
    <property type="protein sequence ID" value="MCQ4840729.1"/>
    <property type="molecule type" value="Genomic_DNA"/>
</dbReference>
<dbReference type="CDD" id="cd00077">
    <property type="entry name" value="HDc"/>
    <property type="match status" value="1"/>
</dbReference>
<evidence type="ECO:0000259" key="2">
    <source>
        <dbReference type="PROSITE" id="PS51831"/>
    </source>
</evidence>
<protein>
    <submittedName>
        <fullName evidence="3">HD domain-containing protein</fullName>
    </submittedName>
</protein>
<dbReference type="SMART" id="SM00471">
    <property type="entry name" value="HDc"/>
    <property type="match status" value="1"/>
</dbReference>